<dbReference type="Proteomes" id="UP000294739">
    <property type="component" value="Unassembled WGS sequence"/>
</dbReference>
<dbReference type="Gene3D" id="2.30.110.10">
    <property type="entry name" value="Electron Transport, Fmn-binding Protein, Chain A"/>
    <property type="match status" value="1"/>
</dbReference>
<dbReference type="InterPro" id="IPR024747">
    <property type="entry name" value="Pyridox_Oxase-rel"/>
</dbReference>
<reference evidence="2 3" key="1">
    <citation type="submission" date="2019-03" db="EMBL/GenBank/DDBJ databases">
        <title>Draft genome sequences of novel Actinobacteria.</title>
        <authorList>
            <person name="Sahin N."/>
            <person name="Ay H."/>
            <person name="Saygin H."/>
        </authorList>
    </citation>
    <scope>NUCLEOTIDE SEQUENCE [LARGE SCALE GENOMIC DNA]</scope>
    <source>
        <strain evidence="2 3">5K138</strain>
    </source>
</reference>
<keyword evidence="3" id="KW-1185">Reference proteome</keyword>
<dbReference type="SUPFAM" id="SSF50475">
    <property type="entry name" value="FMN-binding split barrel"/>
    <property type="match status" value="1"/>
</dbReference>
<dbReference type="InterPro" id="IPR012349">
    <property type="entry name" value="Split_barrel_FMN-bd"/>
</dbReference>
<dbReference type="InParanoid" id="A0A4R5DEL0"/>
<evidence type="ECO:0000313" key="2">
    <source>
        <dbReference type="EMBL" id="TDE12219.1"/>
    </source>
</evidence>
<evidence type="ECO:0000313" key="3">
    <source>
        <dbReference type="Proteomes" id="UP000294739"/>
    </source>
</evidence>
<dbReference type="OrthoDB" id="5193072at2"/>
<dbReference type="EMBL" id="SMKZ01000008">
    <property type="protein sequence ID" value="TDE12219.1"/>
    <property type="molecule type" value="Genomic_DNA"/>
</dbReference>
<dbReference type="AlphaFoldDB" id="A0A4R5DEL0"/>
<dbReference type="Pfam" id="PF12900">
    <property type="entry name" value="Pyridox_ox_2"/>
    <property type="match status" value="1"/>
</dbReference>
<organism evidence="2 3">
    <name type="scientific">Jiangella asiatica</name>
    <dbReference type="NCBI Taxonomy" id="2530372"/>
    <lineage>
        <taxon>Bacteria</taxon>
        <taxon>Bacillati</taxon>
        <taxon>Actinomycetota</taxon>
        <taxon>Actinomycetes</taxon>
        <taxon>Jiangellales</taxon>
        <taxon>Jiangellaceae</taxon>
        <taxon>Jiangella</taxon>
    </lineage>
</organism>
<evidence type="ECO:0000256" key="1">
    <source>
        <dbReference type="SAM" id="MobiDB-lite"/>
    </source>
</evidence>
<feature type="region of interest" description="Disordered" evidence="1">
    <location>
        <begin position="1"/>
        <end position="29"/>
    </location>
</feature>
<name>A0A4R5DEL0_9ACTN</name>
<protein>
    <submittedName>
        <fullName evidence="2">Pyridoxamine 5'-phosphate oxidase family protein</fullName>
    </submittedName>
</protein>
<sequence length="185" mass="19454">MAAGRGPRSRGGRAGRLELPGPGGSGPSALARDALRTQPGGVNALIHADSAGLEKLDRTTCYALLATVPIGRIVFTEAALPAIQPVNFVLDGDDVIIRTGVGSKLAQAARSAVVAFEGDQYDEAALTGWSVVLVGRAEPVGDEAERHRLSTLGLTPWAPGDRPHFIRIRPEIVRGRRIVSRPDAL</sequence>
<proteinExistence type="predicted"/>
<comment type="caution">
    <text evidence="2">The sequence shown here is derived from an EMBL/GenBank/DDBJ whole genome shotgun (WGS) entry which is preliminary data.</text>
</comment>
<gene>
    <name evidence="2" type="ORF">E1269_08000</name>
</gene>
<accession>A0A4R5DEL0</accession>